<proteinExistence type="predicted"/>
<dbReference type="Proteomes" id="UP000216101">
    <property type="component" value="Unassembled WGS sequence"/>
</dbReference>
<evidence type="ECO:0000313" key="2">
    <source>
        <dbReference type="EMBL" id="OZY85983.1"/>
    </source>
</evidence>
<name>A0A266Q7X0_9GAMM</name>
<evidence type="ECO:0000313" key="3">
    <source>
        <dbReference type="Proteomes" id="UP000216101"/>
    </source>
</evidence>
<reference evidence="3" key="1">
    <citation type="submission" date="2017-05" db="EMBL/GenBank/DDBJ databases">
        <authorList>
            <person name="Barney B.M."/>
        </authorList>
    </citation>
    <scope>NUCLEOTIDE SEQUENCE [LARGE SCALE GENOMIC DNA]</scope>
    <source>
        <strain evidence="3">PSBB022</strain>
    </source>
</reference>
<dbReference type="EMBL" id="NHNI01000001">
    <property type="protein sequence ID" value="OZY85983.1"/>
    <property type="molecule type" value="Genomic_DNA"/>
</dbReference>
<accession>A0A266Q7X0</accession>
<dbReference type="RefSeq" id="WP_094983759.1">
    <property type="nucleotide sequence ID" value="NZ_NHNI01000001.1"/>
</dbReference>
<organism evidence="2 3">
    <name type="scientific">Cellvibrio mixtus</name>
    <dbReference type="NCBI Taxonomy" id="39650"/>
    <lineage>
        <taxon>Bacteria</taxon>
        <taxon>Pseudomonadati</taxon>
        <taxon>Pseudomonadota</taxon>
        <taxon>Gammaproteobacteria</taxon>
        <taxon>Cellvibrionales</taxon>
        <taxon>Cellvibrionaceae</taxon>
        <taxon>Cellvibrio</taxon>
    </lineage>
</organism>
<comment type="caution">
    <text evidence="2">The sequence shown here is derived from an EMBL/GenBank/DDBJ whole genome shotgun (WGS) entry which is preliminary data.</text>
</comment>
<gene>
    <name evidence="2" type="ORF">CBP51_02835</name>
</gene>
<keyword evidence="3" id="KW-1185">Reference proteome</keyword>
<dbReference type="AlphaFoldDB" id="A0A266Q7X0"/>
<feature type="region of interest" description="Disordered" evidence="1">
    <location>
        <begin position="31"/>
        <end position="87"/>
    </location>
</feature>
<sequence length="87" mass="9476">MVYLGPIQPRPVSVKAPSRLAATTAVSAYASENKRQERSAGLDAIGPPGGVERRKQDRRHKAGQPMVETRAGRDRRKAPQTTINISI</sequence>
<evidence type="ECO:0000256" key="1">
    <source>
        <dbReference type="SAM" id="MobiDB-lite"/>
    </source>
</evidence>
<protein>
    <submittedName>
        <fullName evidence="2">Uncharacterized protein</fullName>
    </submittedName>
</protein>